<keyword evidence="2" id="KW-1185">Reference proteome</keyword>
<dbReference type="Proteomes" id="UP000024635">
    <property type="component" value="Unassembled WGS sequence"/>
</dbReference>
<organism evidence="1 2">
    <name type="scientific">Ancylostoma ceylanicum</name>
    <dbReference type="NCBI Taxonomy" id="53326"/>
    <lineage>
        <taxon>Eukaryota</taxon>
        <taxon>Metazoa</taxon>
        <taxon>Ecdysozoa</taxon>
        <taxon>Nematoda</taxon>
        <taxon>Chromadorea</taxon>
        <taxon>Rhabditida</taxon>
        <taxon>Rhabditina</taxon>
        <taxon>Rhabditomorpha</taxon>
        <taxon>Strongyloidea</taxon>
        <taxon>Ancylostomatidae</taxon>
        <taxon>Ancylostomatinae</taxon>
        <taxon>Ancylostoma</taxon>
    </lineage>
</organism>
<proteinExistence type="predicted"/>
<gene>
    <name evidence="1" type="primary">Acey_s0117.g631</name>
    <name evidence="1" type="ORF">Y032_0117g631</name>
</gene>
<dbReference type="AlphaFoldDB" id="A0A016TBS9"/>
<comment type="caution">
    <text evidence="1">The sequence shown here is derived from an EMBL/GenBank/DDBJ whole genome shotgun (WGS) entry which is preliminary data.</text>
</comment>
<evidence type="ECO:0000313" key="1">
    <source>
        <dbReference type="EMBL" id="EYC00132.1"/>
    </source>
</evidence>
<reference evidence="2" key="1">
    <citation type="journal article" date="2015" name="Nat. Genet.">
        <title>The genome and transcriptome of the zoonotic hookworm Ancylostoma ceylanicum identify infection-specific gene families.</title>
        <authorList>
            <person name="Schwarz E.M."/>
            <person name="Hu Y."/>
            <person name="Antoshechkin I."/>
            <person name="Miller M.M."/>
            <person name="Sternberg P.W."/>
            <person name="Aroian R.V."/>
        </authorList>
    </citation>
    <scope>NUCLEOTIDE SEQUENCE</scope>
    <source>
        <strain evidence="2">HY135</strain>
    </source>
</reference>
<sequence length="139" mass="15424">MISDVDHGSCSPGCFADYVQTILYERKAVFMVYRSPIRLDNKRYPSILVGIQAAKVSFLLTNPCNPACVFTLPLLTFTQNAITQVQIIRSSSGLLPNNSRQLTSMANDLEPNYTGPYNIDRITKSNTVCPTRVDGTMLN</sequence>
<name>A0A016TBS9_9BILA</name>
<evidence type="ECO:0000313" key="2">
    <source>
        <dbReference type="Proteomes" id="UP000024635"/>
    </source>
</evidence>
<accession>A0A016TBS9</accession>
<protein>
    <submittedName>
        <fullName evidence="1">Uncharacterized protein</fullName>
    </submittedName>
</protein>
<dbReference type="EMBL" id="JARK01001453">
    <property type="protein sequence ID" value="EYC00132.1"/>
    <property type="molecule type" value="Genomic_DNA"/>
</dbReference>